<reference evidence="5 7" key="2">
    <citation type="submission" date="2020-10" db="EMBL/GenBank/DDBJ databases">
        <title>Janibacter indicus TT2 genome sequence.</title>
        <authorList>
            <person name="Lee K."/>
            <person name="Ganzorig M."/>
        </authorList>
    </citation>
    <scope>NUCLEOTIDE SEQUENCE [LARGE SCALE GENOMIC DNA]</scope>
    <source>
        <strain evidence="5 7">TT2</strain>
    </source>
</reference>
<dbReference type="NCBIfam" id="NF005905">
    <property type="entry name" value="PRK07883.1-3"/>
    <property type="match status" value="1"/>
</dbReference>
<proteinExistence type="predicted"/>
<keyword evidence="4" id="KW-0255">Endonuclease</keyword>
<feature type="domain" description="GIY-YIG" evidence="3">
    <location>
        <begin position="219"/>
        <end position="297"/>
    </location>
</feature>
<dbReference type="SMART" id="SM00465">
    <property type="entry name" value="GIYc"/>
    <property type="match status" value="1"/>
</dbReference>
<dbReference type="RefSeq" id="WP_072624411.1">
    <property type="nucleotide sequence ID" value="NZ_CP013290.1"/>
</dbReference>
<dbReference type="InterPro" id="IPR050066">
    <property type="entry name" value="UvrABC_protein_C"/>
</dbReference>
<dbReference type="InterPro" id="IPR006054">
    <property type="entry name" value="DnaQ"/>
</dbReference>
<dbReference type="Gene3D" id="3.40.1440.10">
    <property type="entry name" value="GIY-YIG endonuclease"/>
    <property type="match status" value="1"/>
</dbReference>
<dbReference type="InterPro" id="IPR036876">
    <property type="entry name" value="UVR_dom_sf"/>
</dbReference>
<reference evidence="4 6" key="1">
    <citation type="submission" date="2015-11" db="EMBL/GenBank/DDBJ databases">
        <authorList>
            <person name="Zhang Y."/>
            <person name="Guo Z."/>
        </authorList>
    </citation>
    <scope>NUCLEOTIDE SEQUENCE [LARGE SCALE GENOMIC DNA]</scope>
    <source>
        <strain evidence="4 6">YFY001</strain>
    </source>
</reference>
<dbReference type="SMART" id="SM00479">
    <property type="entry name" value="EXOIII"/>
    <property type="match status" value="1"/>
</dbReference>
<evidence type="ECO:0000313" key="4">
    <source>
        <dbReference type="EMBL" id="APH01256.1"/>
    </source>
</evidence>
<dbReference type="GO" id="GO:0004527">
    <property type="term" value="F:exonuclease activity"/>
    <property type="evidence" value="ECO:0007669"/>
    <property type="project" value="UniProtKB-KW"/>
</dbReference>
<dbReference type="Proteomes" id="UP000182938">
    <property type="component" value="Chromosome"/>
</dbReference>
<dbReference type="GO" id="GO:0009380">
    <property type="term" value="C:excinuclease repair complex"/>
    <property type="evidence" value="ECO:0007669"/>
    <property type="project" value="TreeGrafter"/>
</dbReference>
<protein>
    <submittedName>
        <fullName evidence="5">DEDD exonuclease domain-containing protein</fullName>
    </submittedName>
    <submittedName>
        <fullName evidence="4">Endonuclease</fullName>
    </submittedName>
</protein>
<dbReference type="FunFam" id="3.30.420.10:FF:000045">
    <property type="entry name" value="3'-5' exonuclease DinG"/>
    <property type="match status" value="1"/>
</dbReference>
<evidence type="ECO:0000313" key="5">
    <source>
        <dbReference type="EMBL" id="QOK24068.1"/>
    </source>
</evidence>
<dbReference type="InterPro" id="IPR000305">
    <property type="entry name" value="GIY-YIG_endonuc"/>
</dbReference>
<dbReference type="PROSITE" id="PS50151">
    <property type="entry name" value="UVR"/>
    <property type="match status" value="1"/>
</dbReference>
<name>A0A1L3MGB1_9MICO</name>
<keyword evidence="1 5" id="KW-0269">Exonuclease</keyword>
<gene>
    <name evidence="4" type="ORF">ASJ30_06605</name>
    <name evidence="5" type="ORF">IGS73_06770</name>
</gene>
<dbReference type="GO" id="GO:0003677">
    <property type="term" value="F:DNA binding"/>
    <property type="evidence" value="ECO:0007669"/>
    <property type="project" value="InterPro"/>
</dbReference>
<dbReference type="SUPFAM" id="SSF82771">
    <property type="entry name" value="GIY-YIG endonuclease"/>
    <property type="match status" value="1"/>
</dbReference>
<dbReference type="InterPro" id="IPR001943">
    <property type="entry name" value="UVR_dom"/>
</dbReference>
<dbReference type="SUPFAM" id="SSF46600">
    <property type="entry name" value="C-terminal UvrC-binding domain of UvrB"/>
    <property type="match status" value="1"/>
</dbReference>
<dbReference type="SUPFAM" id="SSF53098">
    <property type="entry name" value="Ribonuclease H-like"/>
    <property type="match status" value="1"/>
</dbReference>
<dbReference type="CDD" id="cd10434">
    <property type="entry name" value="GIY-YIG_UvrC_Cho"/>
    <property type="match status" value="1"/>
</dbReference>
<dbReference type="InterPro" id="IPR012337">
    <property type="entry name" value="RNaseH-like_sf"/>
</dbReference>
<dbReference type="Proteomes" id="UP000593998">
    <property type="component" value="Chromosome"/>
</dbReference>
<dbReference type="GO" id="GO:0003887">
    <property type="term" value="F:DNA-directed DNA polymerase activity"/>
    <property type="evidence" value="ECO:0007669"/>
    <property type="project" value="InterPro"/>
</dbReference>
<dbReference type="EMBL" id="CP062789">
    <property type="protein sequence ID" value="QOK24068.1"/>
    <property type="molecule type" value="Genomic_DNA"/>
</dbReference>
<dbReference type="PANTHER" id="PTHR30562">
    <property type="entry name" value="UVRC/OXIDOREDUCTASE"/>
    <property type="match status" value="1"/>
</dbReference>
<dbReference type="GO" id="GO:0006260">
    <property type="term" value="P:DNA replication"/>
    <property type="evidence" value="ECO:0007669"/>
    <property type="project" value="InterPro"/>
</dbReference>
<dbReference type="InterPro" id="IPR013520">
    <property type="entry name" value="Ribonucl_H"/>
</dbReference>
<dbReference type="Gene3D" id="3.30.420.10">
    <property type="entry name" value="Ribonuclease H-like superfamily/Ribonuclease H"/>
    <property type="match status" value="1"/>
</dbReference>
<keyword evidence="6" id="KW-1185">Reference proteome</keyword>
<keyword evidence="1 5" id="KW-0378">Hydrolase</keyword>
<sequence>MEIVQDRLDDLGTPLAEVTFVVVDLETTGGSARDCGITEIGAVKVRGGEELGELQTFVNPGEPIPAFIQSLTGITDAMVADAPRAGEAVASFLEFARGAVLVAHNAGFDIGFLKAACAAHDLRWPGHTVLDTVRLARQVVSRDEVANHKLGTLARHFGASTTPDHRALHDARATVDVLHGLIGRLGSVGVHTLEELSSYTSRVSDELRRKRHLADGLPSAPGVYVFKDERGEPLYVGTSVDIRARARSYFTASEQRRRMGEMVRLATEITPIVCATTLEAQVRELRLIAAHKPRYNRRSRHPERAWWLKLTDETFPRLSIVRSVGPDDLAYAGPFGTRGSAEEAMAALHDAVPLRQCLARLSPRRPTSACALADMGRCSAPCTGEVPVEDYAVTVAEAAAVLVGDSRAAVAALRERMAALSSQERFEEAGALRDRLADLVRAASRSQRATPLASTAELVAARRTARGGWDLVCVRHGRLAGSSHSPVGADPMPYVAALRASAEVVAPPTGPGTSALPEETELVLRWLEAEGTRLVDIDGEWTCPVGGAAAAHRELAPALGWAS</sequence>
<organism evidence="4 6">
    <name type="scientific">Janibacter indicus</name>
    <dbReference type="NCBI Taxonomy" id="857417"/>
    <lineage>
        <taxon>Bacteria</taxon>
        <taxon>Bacillati</taxon>
        <taxon>Actinomycetota</taxon>
        <taxon>Actinomycetes</taxon>
        <taxon>Micrococcales</taxon>
        <taxon>Intrasporangiaceae</taxon>
        <taxon>Janibacter</taxon>
    </lineage>
</organism>
<dbReference type="NCBIfam" id="NF005907">
    <property type="entry name" value="PRK07883.1-5"/>
    <property type="match status" value="1"/>
</dbReference>
<evidence type="ECO:0000256" key="1">
    <source>
        <dbReference type="ARBA" id="ARBA00022839"/>
    </source>
</evidence>
<evidence type="ECO:0000313" key="7">
    <source>
        <dbReference type="Proteomes" id="UP000593998"/>
    </source>
</evidence>
<accession>A0A1L3MGB1</accession>
<dbReference type="AlphaFoldDB" id="A0A1L3MGB1"/>
<dbReference type="CDD" id="cd06127">
    <property type="entry name" value="DEDDh"/>
    <property type="match status" value="1"/>
</dbReference>
<evidence type="ECO:0000313" key="6">
    <source>
        <dbReference type="Proteomes" id="UP000182938"/>
    </source>
</evidence>
<evidence type="ECO:0000259" key="2">
    <source>
        <dbReference type="PROSITE" id="PS50151"/>
    </source>
</evidence>
<dbReference type="InterPro" id="IPR047296">
    <property type="entry name" value="GIY-YIG_UvrC_Cho"/>
</dbReference>
<dbReference type="EMBL" id="CP013290">
    <property type="protein sequence ID" value="APH01256.1"/>
    <property type="molecule type" value="Genomic_DNA"/>
</dbReference>
<dbReference type="InterPro" id="IPR036397">
    <property type="entry name" value="RNaseH_sf"/>
</dbReference>
<feature type="domain" description="UVR" evidence="2">
    <location>
        <begin position="407"/>
        <end position="442"/>
    </location>
</feature>
<dbReference type="GO" id="GO:0006289">
    <property type="term" value="P:nucleotide-excision repair"/>
    <property type="evidence" value="ECO:0007669"/>
    <property type="project" value="InterPro"/>
</dbReference>
<dbReference type="PROSITE" id="PS50164">
    <property type="entry name" value="GIY_YIG"/>
    <property type="match status" value="1"/>
</dbReference>
<dbReference type="NCBIfam" id="TIGR00573">
    <property type="entry name" value="dnaq"/>
    <property type="match status" value="1"/>
</dbReference>
<evidence type="ECO:0000259" key="3">
    <source>
        <dbReference type="PROSITE" id="PS50164"/>
    </source>
</evidence>
<dbReference type="GO" id="GO:0004519">
    <property type="term" value="F:endonuclease activity"/>
    <property type="evidence" value="ECO:0007669"/>
    <property type="project" value="UniProtKB-KW"/>
</dbReference>
<keyword evidence="1 5" id="KW-0540">Nuclease</keyword>
<dbReference type="Pfam" id="PF00929">
    <property type="entry name" value="RNase_T"/>
    <property type="match status" value="1"/>
</dbReference>
<dbReference type="KEGG" id="jte:ASJ30_06605"/>
<dbReference type="PANTHER" id="PTHR30562:SF1">
    <property type="entry name" value="UVRABC SYSTEM PROTEIN C"/>
    <property type="match status" value="1"/>
</dbReference>
<dbReference type="InterPro" id="IPR035901">
    <property type="entry name" value="GIY-YIG_endonuc_sf"/>
</dbReference>